<organism evidence="2 3">
    <name type="scientific">Parabacteroides hominis</name>
    <dbReference type="NCBI Taxonomy" id="2763057"/>
    <lineage>
        <taxon>Bacteria</taxon>
        <taxon>Pseudomonadati</taxon>
        <taxon>Bacteroidota</taxon>
        <taxon>Bacteroidia</taxon>
        <taxon>Bacteroidales</taxon>
        <taxon>Tannerellaceae</taxon>
        <taxon>Parabacteroides</taxon>
    </lineage>
</organism>
<feature type="transmembrane region" description="Helical" evidence="1">
    <location>
        <begin position="76"/>
        <end position="95"/>
    </location>
</feature>
<feature type="transmembrane region" description="Helical" evidence="1">
    <location>
        <begin position="50"/>
        <end position="69"/>
    </location>
</feature>
<keyword evidence="1" id="KW-0812">Transmembrane</keyword>
<evidence type="ECO:0000313" key="2">
    <source>
        <dbReference type="EMBL" id="MBC5635103.1"/>
    </source>
</evidence>
<feature type="transmembrane region" description="Helical" evidence="1">
    <location>
        <begin position="12"/>
        <end position="30"/>
    </location>
</feature>
<comment type="caution">
    <text evidence="2">The sequence shown here is derived from an EMBL/GenBank/DDBJ whole genome shotgun (WGS) entry which is preliminary data.</text>
</comment>
<dbReference type="EMBL" id="JACOOJ010000072">
    <property type="protein sequence ID" value="MBC5635103.1"/>
    <property type="molecule type" value="Genomic_DNA"/>
</dbReference>
<evidence type="ECO:0000256" key="1">
    <source>
        <dbReference type="SAM" id="Phobius"/>
    </source>
</evidence>
<evidence type="ECO:0000313" key="3">
    <source>
        <dbReference type="Proteomes" id="UP000651475"/>
    </source>
</evidence>
<accession>A0ABR7DWC9</accession>
<name>A0ABR7DWC9_9BACT</name>
<protein>
    <submittedName>
        <fullName evidence="2">Uncharacterized protein</fullName>
    </submittedName>
</protein>
<gene>
    <name evidence="2" type="ORF">H8S65_20410</name>
</gene>
<keyword evidence="1" id="KW-0472">Membrane</keyword>
<dbReference type="Proteomes" id="UP000651475">
    <property type="component" value="Unassembled WGS sequence"/>
</dbReference>
<dbReference type="RefSeq" id="WP_186931658.1">
    <property type="nucleotide sequence ID" value="NZ_JACOOJ010000072.1"/>
</dbReference>
<keyword evidence="3" id="KW-1185">Reference proteome</keyword>
<reference evidence="2 3" key="1">
    <citation type="submission" date="2020-08" db="EMBL/GenBank/DDBJ databases">
        <title>Genome public.</title>
        <authorList>
            <person name="Liu C."/>
            <person name="Sun Q."/>
        </authorList>
    </citation>
    <scope>NUCLEOTIDE SEQUENCE [LARGE SCALE GENOMIC DNA]</scope>
    <source>
        <strain evidence="2 3">NSJ-79</strain>
    </source>
</reference>
<keyword evidence="1" id="KW-1133">Transmembrane helix</keyword>
<sequence length="153" mass="18205">MKIYYNSKIAKATTFLADFVTIMLFGAVFTEVKELSEKTKYHEASHVEQYQTLFGAGLALAVGIMFTCFAFDHYGWWMLALLAIPIFLYYVWYLVEYTVRIFLYKKGKTWKEAHDKAYHEIVFEREAYALEDEYRKPCTERKFASSFSFLKYY</sequence>
<proteinExistence type="predicted"/>